<feature type="compositionally biased region" description="Polar residues" evidence="1">
    <location>
        <begin position="1"/>
        <end position="10"/>
    </location>
</feature>
<sequence>MDQITFSITTSSSLSSSSSSSDNNHPSKTIRQSYTNSLHSVRKPTQKPAVTKHFIAPLPPAPSKVYKVESSNFKQVVRMLTSTPEFQSPSVRRLKDIAPPPLVLSSIPKPSIFQKPPPQHDQSSQVEATSVSPLSTFTLSPGFCKFLNETLETSRFASKSPVMDCFGSLSPLGSKLSPLPPVYDPLGAAIMSPLGFNLSPSSLSWCSSALLSPVSLSVFN</sequence>
<proteinExistence type="predicted"/>
<dbReference type="InterPro" id="IPR039610">
    <property type="entry name" value="VQ29"/>
</dbReference>
<gene>
    <name evidence="2" type="ORF">QVD17_10060</name>
</gene>
<name>A0AAD8L0E5_TARER</name>
<evidence type="ECO:0000256" key="1">
    <source>
        <dbReference type="SAM" id="MobiDB-lite"/>
    </source>
</evidence>
<feature type="region of interest" description="Disordered" evidence="1">
    <location>
        <begin position="108"/>
        <end position="127"/>
    </location>
</feature>
<evidence type="ECO:0000313" key="3">
    <source>
        <dbReference type="Proteomes" id="UP001229421"/>
    </source>
</evidence>
<dbReference type="EMBL" id="JAUHHV010000002">
    <property type="protein sequence ID" value="KAK1433154.1"/>
    <property type="molecule type" value="Genomic_DNA"/>
</dbReference>
<comment type="caution">
    <text evidence="2">The sequence shown here is derived from an EMBL/GenBank/DDBJ whole genome shotgun (WGS) entry which is preliminary data.</text>
</comment>
<organism evidence="2 3">
    <name type="scientific">Tagetes erecta</name>
    <name type="common">African marigold</name>
    <dbReference type="NCBI Taxonomy" id="13708"/>
    <lineage>
        <taxon>Eukaryota</taxon>
        <taxon>Viridiplantae</taxon>
        <taxon>Streptophyta</taxon>
        <taxon>Embryophyta</taxon>
        <taxon>Tracheophyta</taxon>
        <taxon>Spermatophyta</taxon>
        <taxon>Magnoliopsida</taxon>
        <taxon>eudicotyledons</taxon>
        <taxon>Gunneridae</taxon>
        <taxon>Pentapetalae</taxon>
        <taxon>asterids</taxon>
        <taxon>campanulids</taxon>
        <taxon>Asterales</taxon>
        <taxon>Asteraceae</taxon>
        <taxon>Asteroideae</taxon>
        <taxon>Heliantheae alliance</taxon>
        <taxon>Tageteae</taxon>
        <taxon>Tagetes</taxon>
    </lineage>
</organism>
<protein>
    <recommendedName>
        <fullName evidence="4">VQ domain-containing protein</fullName>
    </recommendedName>
</protein>
<feature type="compositionally biased region" description="Polar residues" evidence="1">
    <location>
        <begin position="22"/>
        <end position="39"/>
    </location>
</feature>
<accession>A0AAD8L0E5</accession>
<evidence type="ECO:0000313" key="2">
    <source>
        <dbReference type="EMBL" id="KAK1433154.1"/>
    </source>
</evidence>
<dbReference type="Proteomes" id="UP001229421">
    <property type="component" value="Unassembled WGS sequence"/>
</dbReference>
<feature type="region of interest" description="Disordered" evidence="1">
    <location>
        <begin position="1"/>
        <end position="51"/>
    </location>
</feature>
<dbReference type="PANTHER" id="PTHR34794">
    <property type="entry name" value="EXPRESSED PROTEIN"/>
    <property type="match status" value="1"/>
</dbReference>
<dbReference type="PANTHER" id="PTHR34794:SF1">
    <property type="entry name" value="OS10G0101800 PROTEIN"/>
    <property type="match status" value="1"/>
</dbReference>
<reference evidence="2" key="1">
    <citation type="journal article" date="2023" name="bioRxiv">
        <title>Improved chromosome-level genome assembly for marigold (Tagetes erecta).</title>
        <authorList>
            <person name="Jiang F."/>
            <person name="Yuan L."/>
            <person name="Wang S."/>
            <person name="Wang H."/>
            <person name="Xu D."/>
            <person name="Wang A."/>
            <person name="Fan W."/>
        </authorList>
    </citation>
    <scope>NUCLEOTIDE SEQUENCE</scope>
    <source>
        <strain evidence="2">WSJ</strain>
        <tissue evidence="2">Leaf</tissue>
    </source>
</reference>
<keyword evidence="3" id="KW-1185">Reference proteome</keyword>
<dbReference type="AlphaFoldDB" id="A0AAD8L0E5"/>
<feature type="compositionally biased region" description="Low complexity" evidence="1">
    <location>
        <begin position="11"/>
        <end position="21"/>
    </location>
</feature>
<evidence type="ECO:0008006" key="4">
    <source>
        <dbReference type="Google" id="ProtNLM"/>
    </source>
</evidence>